<keyword evidence="6 8" id="KW-0472">Membrane</keyword>
<feature type="transmembrane region" description="Helical" evidence="8">
    <location>
        <begin position="333"/>
        <end position="355"/>
    </location>
</feature>
<evidence type="ECO:0000313" key="10">
    <source>
        <dbReference type="EMBL" id="TQN27665.1"/>
    </source>
</evidence>
<evidence type="ECO:0000256" key="4">
    <source>
        <dbReference type="ARBA" id="ARBA00022692"/>
    </source>
</evidence>
<dbReference type="CDD" id="cd06173">
    <property type="entry name" value="MFS_MefA_like"/>
    <property type="match status" value="1"/>
</dbReference>
<organism evidence="10 11">
    <name type="scientific">Haloactinospora alba</name>
    <dbReference type="NCBI Taxonomy" id="405555"/>
    <lineage>
        <taxon>Bacteria</taxon>
        <taxon>Bacillati</taxon>
        <taxon>Actinomycetota</taxon>
        <taxon>Actinomycetes</taxon>
        <taxon>Streptosporangiales</taxon>
        <taxon>Nocardiopsidaceae</taxon>
        <taxon>Haloactinospora</taxon>
    </lineage>
</organism>
<keyword evidence="4 8" id="KW-0812">Transmembrane</keyword>
<evidence type="ECO:0000256" key="5">
    <source>
        <dbReference type="ARBA" id="ARBA00022989"/>
    </source>
</evidence>
<comment type="caution">
    <text evidence="10">The sequence shown here is derived from an EMBL/GenBank/DDBJ whole genome shotgun (WGS) entry which is preliminary data.</text>
</comment>
<feature type="transmembrane region" description="Helical" evidence="8">
    <location>
        <begin position="367"/>
        <end position="387"/>
    </location>
</feature>
<feature type="transmembrane region" description="Helical" evidence="8">
    <location>
        <begin position="69"/>
        <end position="90"/>
    </location>
</feature>
<dbReference type="Pfam" id="PF05977">
    <property type="entry name" value="MFS_3"/>
    <property type="match status" value="1"/>
</dbReference>
<dbReference type="EMBL" id="VFQC01000003">
    <property type="protein sequence ID" value="TQN27665.1"/>
    <property type="molecule type" value="Genomic_DNA"/>
</dbReference>
<proteinExistence type="predicted"/>
<keyword evidence="11" id="KW-1185">Reference proteome</keyword>
<dbReference type="PROSITE" id="PS50850">
    <property type="entry name" value="MFS"/>
    <property type="match status" value="1"/>
</dbReference>
<evidence type="ECO:0000256" key="1">
    <source>
        <dbReference type="ARBA" id="ARBA00004651"/>
    </source>
</evidence>
<dbReference type="SUPFAM" id="SSF103473">
    <property type="entry name" value="MFS general substrate transporter"/>
    <property type="match status" value="1"/>
</dbReference>
<accession>A0A543N763</accession>
<keyword evidence="3" id="KW-1003">Cell membrane</keyword>
<evidence type="ECO:0000313" key="11">
    <source>
        <dbReference type="Proteomes" id="UP000317422"/>
    </source>
</evidence>
<dbReference type="InterPro" id="IPR010290">
    <property type="entry name" value="TM_effector"/>
</dbReference>
<dbReference type="Proteomes" id="UP000317422">
    <property type="component" value="Unassembled WGS sequence"/>
</dbReference>
<feature type="transmembrane region" description="Helical" evidence="8">
    <location>
        <begin position="235"/>
        <end position="258"/>
    </location>
</feature>
<protein>
    <submittedName>
        <fullName evidence="10">Putative MFS family arabinose efflux permease</fullName>
    </submittedName>
</protein>
<evidence type="ECO:0000259" key="9">
    <source>
        <dbReference type="PROSITE" id="PS50850"/>
    </source>
</evidence>
<dbReference type="Gene3D" id="1.20.1250.20">
    <property type="entry name" value="MFS general substrate transporter like domains"/>
    <property type="match status" value="1"/>
</dbReference>
<keyword evidence="2" id="KW-0813">Transport</keyword>
<feature type="transmembrane region" description="Helical" evidence="8">
    <location>
        <begin position="102"/>
        <end position="123"/>
    </location>
</feature>
<reference evidence="10 11" key="1">
    <citation type="submission" date="2019-06" db="EMBL/GenBank/DDBJ databases">
        <title>Sequencing the genomes of 1000 actinobacteria strains.</title>
        <authorList>
            <person name="Klenk H.-P."/>
        </authorList>
    </citation>
    <scope>NUCLEOTIDE SEQUENCE [LARGE SCALE GENOMIC DNA]</scope>
    <source>
        <strain evidence="10 11">DSM 45015</strain>
    </source>
</reference>
<dbReference type="GO" id="GO:0022857">
    <property type="term" value="F:transmembrane transporter activity"/>
    <property type="evidence" value="ECO:0007669"/>
    <property type="project" value="InterPro"/>
</dbReference>
<evidence type="ECO:0000256" key="3">
    <source>
        <dbReference type="ARBA" id="ARBA00022475"/>
    </source>
</evidence>
<gene>
    <name evidence="10" type="ORF">FHX37_4390</name>
</gene>
<evidence type="ECO:0000256" key="2">
    <source>
        <dbReference type="ARBA" id="ARBA00022448"/>
    </source>
</evidence>
<feature type="transmembrane region" description="Helical" evidence="8">
    <location>
        <begin position="278"/>
        <end position="300"/>
    </location>
</feature>
<feature type="domain" description="Major facilitator superfamily (MFS) profile" evidence="9">
    <location>
        <begin position="27"/>
        <end position="445"/>
    </location>
</feature>
<evidence type="ECO:0000256" key="8">
    <source>
        <dbReference type="SAM" id="Phobius"/>
    </source>
</evidence>
<dbReference type="PANTHER" id="PTHR23513">
    <property type="entry name" value="INTEGRAL MEMBRANE EFFLUX PROTEIN-RELATED"/>
    <property type="match status" value="1"/>
</dbReference>
<dbReference type="GO" id="GO:0005886">
    <property type="term" value="C:plasma membrane"/>
    <property type="evidence" value="ECO:0007669"/>
    <property type="project" value="UniProtKB-SubCell"/>
</dbReference>
<feature type="region of interest" description="Disordered" evidence="7">
    <location>
        <begin position="1"/>
        <end position="24"/>
    </location>
</feature>
<comment type="subcellular location">
    <subcellularLocation>
        <location evidence="1">Cell membrane</location>
        <topology evidence="1">Multi-pass membrane protein</topology>
    </subcellularLocation>
</comment>
<dbReference type="AlphaFoldDB" id="A0A543N763"/>
<dbReference type="InterPro" id="IPR020846">
    <property type="entry name" value="MFS_dom"/>
</dbReference>
<dbReference type="PANTHER" id="PTHR23513:SF11">
    <property type="entry name" value="STAPHYLOFERRIN A TRANSPORTER"/>
    <property type="match status" value="1"/>
</dbReference>
<sequence>MTATASEESPEGADPEPEPPPNGRTAMFRSLAVRNFRLFAGGQVVSNTGTWMQRIAQDWLVLQLSGGSGIALGLTTALQLLPMLLLGLWGGTLVDRLGKRRLLFVTQASQSVLALALGVLATAGIANVWHVYVFAFALGIVTVVDNPARQTFAVEMVGKRDLPNAIALNSASFQLGRVVGPAVAGLLIAAIGSGPVFVLNAFSFSATLVALALMRPAELHTTEPAPRDKGQVRQGLRYLLGRRDLVLLLVMTAFLQMFGSNVQNQIALMTNNVFTAGADAFGIAAAALAVGALAGALLAARRERPRLRVVLAGALVFGATQVGAAVAPGYPGFTAVLVPMGVAFLMFTTSLNAFFQLSVDPQLRGRVMSMYMLVFLGMAPIGSPIVGVLADAFGPRTSLATGGTVTVLVAALIAALLVRHHNVRVERSPAFPFVRVARNREHESG</sequence>
<keyword evidence="5 8" id="KW-1133">Transmembrane helix</keyword>
<evidence type="ECO:0000256" key="7">
    <source>
        <dbReference type="SAM" id="MobiDB-lite"/>
    </source>
</evidence>
<feature type="compositionally biased region" description="Acidic residues" evidence="7">
    <location>
        <begin position="8"/>
        <end position="17"/>
    </location>
</feature>
<evidence type="ECO:0000256" key="6">
    <source>
        <dbReference type="ARBA" id="ARBA00023136"/>
    </source>
</evidence>
<feature type="transmembrane region" description="Helical" evidence="8">
    <location>
        <begin position="399"/>
        <end position="418"/>
    </location>
</feature>
<feature type="transmembrane region" description="Helical" evidence="8">
    <location>
        <begin position="307"/>
        <end position="327"/>
    </location>
</feature>
<dbReference type="InterPro" id="IPR036259">
    <property type="entry name" value="MFS_trans_sf"/>
</dbReference>
<name>A0A543N763_9ACTN</name>